<evidence type="ECO:0000313" key="2">
    <source>
        <dbReference type="Proteomes" id="UP000827721"/>
    </source>
</evidence>
<proteinExistence type="predicted"/>
<organism evidence="1 2">
    <name type="scientific">Xanthoceras sorbifolium</name>
    <dbReference type="NCBI Taxonomy" id="99658"/>
    <lineage>
        <taxon>Eukaryota</taxon>
        <taxon>Viridiplantae</taxon>
        <taxon>Streptophyta</taxon>
        <taxon>Embryophyta</taxon>
        <taxon>Tracheophyta</taxon>
        <taxon>Spermatophyta</taxon>
        <taxon>Magnoliopsida</taxon>
        <taxon>eudicotyledons</taxon>
        <taxon>Gunneridae</taxon>
        <taxon>Pentapetalae</taxon>
        <taxon>rosids</taxon>
        <taxon>malvids</taxon>
        <taxon>Sapindales</taxon>
        <taxon>Sapindaceae</taxon>
        <taxon>Xanthoceroideae</taxon>
        <taxon>Xanthoceras</taxon>
    </lineage>
</organism>
<dbReference type="InterPro" id="IPR019193">
    <property type="entry name" value="UBQ-conj_enz_E2-bd_prot"/>
</dbReference>
<gene>
    <name evidence="1" type="ORF">JRO89_XS08G0142900</name>
</gene>
<accession>A0ABQ8HPS4</accession>
<dbReference type="PANTHER" id="PTHR31531">
    <property type="entry name" value="E3 UBIQUITIN-PROTEIN LIGASE E3D FAMILY MEMBER"/>
    <property type="match status" value="1"/>
</dbReference>
<reference evidence="1 2" key="1">
    <citation type="submission" date="2021-02" db="EMBL/GenBank/DDBJ databases">
        <title>Plant Genome Project.</title>
        <authorList>
            <person name="Zhang R.-G."/>
        </authorList>
    </citation>
    <scope>NUCLEOTIDE SEQUENCE [LARGE SCALE GENOMIC DNA]</scope>
    <source>
        <tissue evidence="1">Leaves</tissue>
    </source>
</reference>
<dbReference type="EMBL" id="JAFEMO010000008">
    <property type="protein sequence ID" value="KAH7566355.1"/>
    <property type="molecule type" value="Genomic_DNA"/>
</dbReference>
<sequence length="592" mass="66537">MQANFTIYLMDLLIHPYGRFGTFFWYLISRLGKLSSIQFRNSCSEEDYLVDDLKVDLNLTQFHVSISWIQQPGTRNQFSLTVPVPKVLIDPESPLSYRALSDHIEVKLLLLLPVDHPIVLSFDSVLHLNEDAKVAEPDVLVMDFDLKSLSSKEEGVHFYCRCCLTKLTRRPIRNFVEMPSVNWQEAADNWFGGCCCSFGGISEKLVTRYAKSYICVTDMCLLTHATVTLFKDDLVECKFPDWDEGQKYQGETEFTGEDDLSEPAVDCGSNHKIITCCDNLSDMMHDSDGKSRFMSVKNDKNLSANGKCEVNEEKTNVNSLFHTLSISESSEIVSFTAGCYVHTACEIPGHVDDTCRHTLSDSSPADQKTMRTMELLADQRSFLNGFLGNIFMARSSNLSKDVEWMEFLCPQCSSLLGAYPCINGIAPIDGGVRFFKCFVSTCLPVGGSGDIFRKYTLERMFTTQLLESAKDELSFRTVVRDLKTKSPMVQIVLLNPNSWCCTGYCLDSDSPIGSTLKLDLHPIIKVLFSDCSNNSESELRTLEGWLTKNLADEVFMLMRQIEELIKVLASAKDILPPSCTSIQGLPLSSLMR</sequence>
<dbReference type="Proteomes" id="UP000827721">
    <property type="component" value="Unassembled WGS sequence"/>
</dbReference>
<comment type="caution">
    <text evidence="1">The sequence shown here is derived from an EMBL/GenBank/DDBJ whole genome shotgun (WGS) entry which is preliminary data.</text>
</comment>
<dbReference type="PANTHER" id="PTHR31531:SF2">
    <property type="entry name" value="E3 UBIQUITIN-PROTEIN LIGASE E3D"/>
    <property type="match status" value="1"/>
</dbReference>
<name>A0ABQ8HPS4_9ROSI</name>
<evidence type="ECO:0000313" key="1">
    <source>
        <dbReference type="EMBL" id="KAH7566355.1"/>
    </source>
</evidence>
<dbReference type="Pfam" id="PF09814">
    <property type="entry name" value="HECT_2"/>
    <property type="match status" value="2"/>
</dbReference>
<keyword evidence="2" id="KW-1185">Reference proteome</keyword>
<protein>
    <recommendedName>
        <fullName evidence="3">Ubiquitin-conjugating enzyme E2C-binding protein</fullName>
    </recommendedName>
</protein>
<evidence type="ECO:0008006" key="3">
    <source>
        <dbReference type="Google" id="ProtNLM"/>
    </source>
</evidence>